<dbReference type="Proteomes" id="UP000610303">
    <property type="component" value="Unassembled WGS sequence"/>
</dbReference>
<dbReference type="PANTHER" id="PTHR42928">
    <property type="entry name" value="TRICARBOXYLATE-BINDING PROTEIN"/>
    <property type="match status" value="1"/>
</dbReference>
<dbReference type="Pfam" id="PF03401">
    <property type="entry name" value="TctC"/>
    <property type="match status" value="1"/>
</dbReference>
<dbReference type="PIRSF" id="PIRSF017082">
    <property type="entry name" value="YflP"/>
    <property type="match status" value="1"/>
</dbReference>
<proteinExistence type="inferred from homology"/>
<feature type="signal peptide" evidence="2">
    <location>
        <begin position="1"/>
        <end position="34"/>
    </location>
</feature>
<dbReference type="RefSeq" id="WP_189086036.1">
    <property type="nucleotide sequence ID" value="NZ_BMRJ01000003.1"/>
</dbReference>
<protein>
    <submittedName>
        <fullName evidence="3">C4-dicarboxylate ABC transporter substrate-binding protein</fullName>
    </submittedName>
</protein>
<feature type="chain" id="PRO_5038600111" evidence="2">
    <location>
        <begin position="35"/>
        <end position="352"/>
    </location>
</feature>
<evidence type="ECO:0000256" key="1">
    <source>
        <dbReference type="ARBA" id="ARBA00006987"/>
    </source>
</evidence>
<evidence type="ECO:0000313" key="3">
    <source>
        <dbReference type="EMBL" id="GGR32606.1"/>
    </source>
</evidence>
<organism evidence="3 4">
    <name type="scientific">Agromyces mediolanus</name>
    <name type="common">Corynebacterium mediolanum</name>
    <dbReference type="NCBI Taxonomy" id="41986"/>
    <lineage>
        <taxon>Bacteria</taxon>
        <taxon>Bacillati</taxon>
        <taxon>Actinomycetota</taxon>
        <taxon>Actinomycetes</taxon>
        <taxon>Micrococcales</taxon>
        <taxon>Microbacteriaceae</taxon>
        <taxon>Agromyces</taxon>
    </lineage>
</organism>
<keyword evidence="2" id="KW-0732">Signal</keyword>
<dbReference type="EMBL" id="BMRJ01000003">
    <property type="protein sequence ID" value="GGR32606.1"/>
    <property type="molecule type" value="Genomic_DNA"/>
</dbReference>
<keyword evidence="4" id="KW-1185">Reference proteome</keyword>
<dbReference type="AlphaFoldDB" id="A0A918CMN3"/>
<dbReference type="InterPro" id="IPR042100">
    <property type="entry name" value="Bug_dom1"/>
</dbReference>
<dbReference type="PANTHER" id="PTHR42928:SF3">
    <property type="entry name" value="UPF0065 PROTEIN YFLP"/>
    <property type="match status" value="1"/>
</dbReference>
<comment type="caution">
    <text evidence="3">The sequence shown here is derived from an EMBL/GenBank/DDBJ whole genome shotgun (WGS) entry which is preliminary data.</text>
</comment>
<evidence type="ECO:0000256" key="2">
    <source>
        <dbReference type="SAM" id="SignalP"/>
    </source>
</evidence>
<reference evidence="3" key="2">
    <citation type="submission" date="2020-09" db="EMBL/GenBank/DDBJ databases">
        <authorList>
            <person name="Sun Q."/>
            <person name="Ohkuma M."/>
        </authorList>
    </citation>
    <scope>NUCLEOTIDE SEQUENCE</scope>
    <source>
        <strain evidence="3">JCM 3346</strain>
    </source>
</reference>
<gene>
    <name evidence="3" type="ORF">GCM10010196_28250</name>
</gene>
<comment type="similarity">
    <text evidence="1">Belongs to the UPF0065 (bug) family.</text>
</comment>
<dbReference type="CDD" id="cd07012">
    <property type="entry name" value="PBP2_Bug_TTT"/>
    <property type="match status" value="1"/>
</dbReference>
<accession>A0A918CMN3</accession>
<reference evidence="3" key="1">
    <citation type="journal article" date="2014" name="Int. J. Syst. Evol. Microbiol.">
        <title>Complete genome sequence of Corynebacterium casei LMG S-19264T (=DSM 44701T), isolated from a smear-ripened cheese.</title>
        <authorList>
            <consortium name="US DOE Joint Genome Institute (JGI-PGF)"/>
            <person name="Walter F."/>
            <person name="Albersmeier A."/>
            <person name="Kalinowski J."/>
            <person name="Ruckert C."/>
        </authorList>
    </citation>
    <scope>NUCLEOTIDE SEQUENCE</scope>
    <source>
        <strain evidence="3">JCM 3346</strain>
    </source>
</reference>
<dbReference type="SUPFAM" id="SSF53850">
    <property type="entry name" value="Periplasmic binding protein-like II"/>
    <property type="match status" value="1"/>
</dbReference>
<dbReference type="Gene3D" id="3.40.190.150">
    <property type="entry name" value="Bordetella uptake gene, domain 1"/>
    <property type="match status" value="1"/>
</dbReference>
<sequence length="352" mass="35468">MRSASGPRSAALSRPTARRFGVATLALATGLGLAACSGTGAQPTGGGDTEAVSLDAVQLIAPADPGGGWDQTARALGEVLTSEDLVGKAPVENIGGAGGTVGLAALANEKDPATLMVTGLVMVGAVETNASQSRIEDVTPIARLTEEPLVVVVPSSSPYESVGDLVDAIVKDGAAISVTGGSAGGADHILAGMLVTEAGVDPADVPSTLNYIPNSGGGEAVTMLLGGTVQAGISGVGEFAEQVEAGELRALAVSSGEPSELLPEVPTLSDEGYDIELTNWRGLLAPPGIDDADREALVELVTELHASDAWTKTLADKGWSDAFLVGDEFQEFLDGNITEVTETLQTIGLVAK</sequence>
<dbReference type="Gene3D" id="3.40.190.10">
    <property type="entry name" value="Periplasmic binding protein-like II"/>
    <property type="match status" value="1"/>
</dbReference>
<dbReference type="InterPro" id="IPR005064">
    <property type="entry name" value="BUG"/>
</dbReference>
<evidence type="ECO:0000313" key="4">
    <source>
        <dbReference type="Proteomes" id="UP000610303"/>
    </source>
</evidence>
<name>A0A918CMN3_AGRME</name>